<dbReference type="EMBL" id="CP013107">
    <property type="protein sequence ID" value="APG89704.1"/>
    <property type="molecule type" value="Genomic_DNA"/>
</dbReference>
<dbReference type="KEGG" id="same:SAMCFNEI73_Ch0372"/>
<organism evidence="2 3">
    <name type="scientific">Sinorhizobium americanum</name>
    <dbReference type="NCBI Taxonomy" id="194963"/>
    <lineage>
        <taxon>Bacteria</taxon>
        <taxon>Pseudomonadati</taxon>
        <taxon>Pseudomonadota</taxon>
        <taxon>Alphaproteobacteria</taxon>
        <taxon>Hyphomicrobiales</taxon>
        <taxon>Rhizobiaceae</taxon>
        <taxon>Sinorhizobium/Ensifer group</taxon>
        <taxon>Sinorhizobium</taxon>
    </lineage>
</organism>
<proteinExistence type="predicted"/>
<feature type="region of interest" description="Disordered" evidence="1">
    <location>
        <begin position="1"/>
        <end position="21"/>
    </location>
</feature>
<protein>
    <submittedName>
        <fullName evidence="2">Uncharacterized protein</fullName>
    </submittedName>
</protein>
<sequence>MRAARSGAGYEEPGFAATGRPSDAAWLRKAAVSDGYKDDAGSNDGIG</sequence>
<evidence type="ECO:0000313" key="2">
    <source>
        <dbReference type="EMBL" id="APG89704.1"/>
    </source>
</evidence>
<dbReference type="Proteomes" id="UP000182306">
    <property type="component" value="Chromosome"/>
</dbReference>
<gene>
    <name evidence="2" type="ORF">SAMCFNEI73_Ch0372</name>
</gene>
<evidence type="ECO:0000313" key="3">
    <source>
        <dbReference type="Proteomes" id="UP000182306"/>
    </source>
</evidence>
<dbReference type="AlphaFoldDB" id="A0A1L3LHW8"/>
<name>A0A1L3LHW8_9HYPH</name>
<evidence type="ECO:0000256" key="1">
    <source>
        <dbReference type="SAM" id="MobiDB-lite"/>
    </source>
</evidence>
<keyword evidence="3" id="KW-1185">Reference proteome</keyword>
<reference evidence="2 3" key="1">
    <citation type="submission" date="2015-10" db="EMBL/GenBank/DDBJ databases">
        <title>Genomic differences between typical nodule nitrogen-fixing rhizobial strains and those coming from bean seeds.</title>
        <authorList>
            <person name="Peralta H."/>
            <person name="Aguilar-Vera A."/>
            <person name="Diaz R."/>
            <person name="Mora Y."/>
            <person name="Martinez-Batallar G."/>
            <person name="Salazar E."/>
            <person name="Vargas-Lagunas C."/>
            <person name="Encarnacion S."/>
            <person name="Girard L."/>
            <person name="Mora J."/>
        </authorList>
    </citation>
    <scope>NUCLEOTIDE SEQUENCE [LARGE SCALE GENOMIC DNA]</scope>
    <source>
        <strain evidence="2 3">CFNEI 73</strain>
    </source>
</reference>
<accession>A0A1L3LHW8</accession>